<dbReference type="EMBL" id="JAVHJM010000009">
    <property type="protein sequence ID" value="KAK6506328.1"/>
    <property type="molecule type" value="Genomic_DNA"/>
</dbReference>
<organism evidence="1 2">
    <name type="scientific">Arthrobotrys conoides</name>
    <dbReference type="NCBI Taxonomy" id="74498"/>
    <lineage>
        <taxon>Eukaryota</taxon>
        <taxon>Fungi</taxon>
        <taxon>Dikarya</taxon>
        <taxon>Ascomycota</taxon>
        <taxon>Pezizomycotina</taxon>
        <taxon>Orbiliomycetes</taxon>
        <taxon>Orbiliales</taxon>
        <taxon>Orbiliaceae</taxon>
        <taxon>Arthrobotrys</taxon>
    </lineage>
</organism>
<dbReference type="AlphaFoldDB" id="A0AAN8RKF6"/>
<gene>
    <name evidence="1" type="ORF">TWF506_011246</name>
</gene>
<protein>
    <submittedName>
        <fullName evidence="1">Uncharacterized protein</fullName>
    </submittedName>
</protein>
<evidence type="ECO:0000313" key="1">
    <source>
        <dbReference type="EMBL" id="KAK6506328.1"/>
    </source>
</evidence>
<dbReference type="Proteomes" id="UP001307849">
    <property type="component" value="Unassembled WGS sequence"/>
</dbReference>
<keyword evidence="2" id="KW-1185">Reference proteome</keyword>
<sequence>MSIELMLPLTYAAQQQLERTKAEIVSVHGSEHYPAKLGILRDSQALTLQHGASPAIDGTIATTLLKSENLCSVAVAVKGLQFVETLGGWVS</sequence>
<accession>A0AAN8RKF6</accession>
<comment type="caution">
    <text evidence="1">The sequence shown here is derived from an EMBL/GenBank/DDBJ whole genome shotgun (WGS) entry which is preliminary data.</text>
</comment>
<proteinExistence type="predicted"/>
<reference evidence="1 2" key="1">
    <citation type="submission" date="2019-10" db="EMBL/GenBank/DDBJ databases">
        <authorList>
            <person name="Palmer J.M."/>
        </authorList>
    </citation>
    <scope>NUCLEOTIDE SEQUENCE [LARGE SCALE GENOMIC DNA]</scope>
    <source>
        <strain evidence="1 2">TWF506</strain>
    </source>
</reference>
<evidence type="ECO:0000313" key="2">
    <source>
        <dbReference type="Proteomes" id="UP001307849"/>
    </source>
</evidence>
<name>A0AAN8RKF6_9PEZI</name>